<dbReference type="SUPFAM" id="SSF53335">
    <property type="entry name" value="S-adenosyl-L-methionine-dependent methyltransferases"/>
    <property type="match status" value="1"/>
</dbReference>
<evidence type="ECO:0000256" key="2">
    <source>
        <dbReference type="ARBA" id="ARBA00022603"/>
    </source>
</evidence>
<dbReference type="PATRIC" id="fig|35806.4.peg.1705"/>
<protein>
    <recommendedName>
        <fullName evidence="1">DNA (cytosine-5-)-methyltransferase</fullName>
        <ecNumber evidence="1">2.1.1.37</ecNumber>
    </recommendedName>
</protein>
<dbReference type="InterPro" id="IPR029063">
    <property type="entry name" value="SAM-dependent_MTases_sf"/>
</dbReference>
<dbReference type="PANTHER" id="PTHR10629">
    <property type="entry name" value="CYTOSINE-SPECIFIC METHYLTRANSFERASE"/>
    <property type="match status" value="1"/>
</dbReference>
<dbReference type="GO" id="GO:0003886">
    <property type="term" value="F:DNA (cytosine-5-)-methyltransferase activity"/>
    <property type="evidence" value="ECO:0007669"/>
    <property type="project" value="UniProtKB-EC"/>
</dbReference>
<comment type="similarity">
    <text evidence="7">Belongs to the class I-like SAM-binding methyltransferase superfamily. C5-methyltransferase family.</text>
</comment>
<dbReference type="GO" id="GO:0009307">
    <property type="term" value="P:DNA restriction-modification system"/>
    <property type="evidence" value="ECO:0007669"/>
    <property type="project" value="UniProtKB-KW"/>
</dbReference>
<dbReference type="KEGG" id="rsu:NHU_01649"/>
<gene>
    <name evidence="8" type="ORF">NHU_01649</name>
</gene>
<name>A0A0D6B1C6_RHOSU</name>
<dbReference type="InterPro" id="IPR050390">
    <property type="entry name" value="C5-Methyltransferase"/>
</dbReference>
<keyword evidence="3 7" id="KW-0808">Transferase</keyword>
<dbReference type="PROSITE" id="PS51679">
    <property type="entry name" value="SAM_MT_C5"/>
    <property type="match status" value="1"/>
</dbReference>
<dbReference type="GO" id="GO:0003677">
    <property type="term" value="F:DNA binding"/>
    <property type="evidence" value="ECO:0007669"/>
    <property type="project" value="TreeGrafter"/>
</dbReference>
<comment type="catalytic activity">
    <reaction evidence="6">
        <text>a 2'-deoxycytidine in DNA + S-adenosyl-L-methionine = a 5-methyl-2'-deoxycytidine in DNA + S-adenosyl-L-homocysteine + H(+)</text>
        <dbReference type="Rhea" id="RHEA:13681"/>
        <dbReference type="Rhea" id="RHEA-COMP:11369"/>
        <dbReference type="Rhea" id="RHEA-COMP:11370"/>
        <dbReference type="ChEBI" id="CHEBI:15378"/>
        <dbReference type="ChEBI" id="CHEBI:57856"/>
        <dbReference type="ChEBI" id="CHEBI:59789"/>
        <dbReference type="ChEBI" id="CHEBI:85452"/>
        <dbReference type="ChEBI" id="CHEBI:85454"/>
        <dbReference type="EC" id="2.1.1.37"/>
    </reaction>
</comment>
<evidence type="ECO:0000256" key="6">
    <source>
        <dbReference type="ARBA" id="ARBA00047422"/>
    </source>
</evidence>
<reference evidence="8 9" key="1">
    <citation type="submission" date="2015-02" db="EMBL/GenBank/DDBJ databases">
        <title>Genome sequene of Rhodovulum sulfidophilum DSM 2351.</title>
        <authorList>
            <person name="Nagao N."/>
        </authorList>
    </citation>
    <scope>NUCLEOTIDE SEQUENCE [LARGE SCALE GENOMIC DNA]</scope>
    <source>
        <strain evidence="8 9">DSM 2351</strain>
    </source>
</reference>
<evidence type="ECO:0000256" key="5">
    <source>
        <dbReference type="ARBA" id="ARBA00022747"/>
    </source>
</evidence>
<keyword evidence="4 7" id="KW-0949">S-adenosyl-L-methionine</keyword>
<dbReference type="eggNOG" id="COG0270">
    <property type="taxonomic scope" value="Bacteria"/>
</dbReference>
<dbReference type="GO" id="GO:0032259">
    <property type="term" value="P:methylation"/>
    <property type="evidence" value="ECO:0007669"/>
    <property type="project" value="UniProtKB-KW"/>
</dbReference>
<dbReference type="REBASE" id="106877">
    <property type="entry name" value="M.Rsu2351ORF1649P"/>
</dbReference>
<dbReference type="Pfam" id="PF00145">
    <property type="entry name" value="DNA_methylase"/>
    <property type="match status" value="1"/>
</dbReference>
<feature type="active site" evidence="7">
    <location>
        <position position="95"/>
    </location>
</feature>
<proteinExistence type="inferred from homology"/>
<dbReference type="Gene3D" id="3.90.120.10">
    <property type="entry name" value="DNA Methylase, subunit A, domain 2"/>
    <property type="match status" value="1"/>
</dbReference>
<dbReference type="InterPro" id="IPR001525">
    <property type="entry name" value="C5_MeTfrase"/>
</dbReference>
<dbReference type="PRINTS" id="PR00105">
    <property type="entry name" value="C5METTRFRASE"/>
</dbReference>
<evidence type="ECO:0000256" key="1">
    <source>
        <dbReference type="ARBA" id="ARBA00011975"/>
    </source>
</evidence>
<dbReference type="EC" id="2.1.1.37" evidence="1"/>
<evidence type="ECO:0000256" key="3">
    <source>
        <dbReference type="ARBA" id="ARBA00022679"/>
    </source>
</evidence>
<dbReference type="GO" id="GO:0044027">
    <property type="term" value="P:negative regulation of gene expression via chromosomal CpG island methylation"/>
    <property type="evidence" value="ECO:0007669"/>
    <property type="project" value="TreeGrafter"/>
</dbReference>
<sequence>MSIMGSIVPPHDAPFEPATPMIIDSFAGGGGASTGIEMALGRSPDVAINHSGPALALHQANHPETLHLNSNIWDADPLSVTGGRPVGLLWASPDCKHFSKAKGAALCDRNIRDLAWVVVRWAEEARPDVICMENVEEFVTWGPVGEDGRPIREFAGMTYELWVKRLRKAGYKVKWRELRACDYGAPTIRKRWFCVARRDGRPIAWPAPTHGDPASPAVRKGRLQPWRSAADCIDWSLPCPSIFDSSAEIKARHGLRAVRPLAKNTLARIARGMRRYVLDAERPFIVNLTHGGRTEDLARPLRTITGANRGEKALVAPSLTRFNGGATGADLRDPMPTVTANSWIKRPGGAMPLGIITPHLLSLKGSARRDGAVSAPHPTVLAGGGHSAVVAPVLTYAQQGGGNRSAEAPHHTICASKKDQNSLLAATMVHVGNGERPGQAPRALDISAPLNTVVAGGVKHYPVAAFLAQQNGGPRMDAHAGHDPRAPLSTVAASGSHQTPVAAWFAKYYGTGDGARMDAPCHTVTVKDRMGHMQADLAAPPFAPEHEARAREVAEFLRAHGAWDGGVFVTLEIDGQSFVVIDIGMRMLSPRELFNAQGFPPDYVIEGAWEGLDGDDPTFRPFSKDVQISCCGNSVCPPVAAAIIAANCPHLAASRQEQEARDAV</sequence>
<dbReference type="PANTHER" id="PTHR10629:SF52">
    <property type="entry name" value="DNA (CYTOSINE-5)-METHYLTRANSFERASE 1"/>
    <property type="match status" value="1"/>
</dbReference>
<evidence type="ECO:0000313" key="8">
    <source>
        <dbReference type="EMBL" id="BAQ68806.1"/>
    </source>
</evidence>
<keyword evidence="5" id="KW-0680">Restriction system</keyword>
<dbReference type="EMBL" id="AP014800">
    <property type="protein sequence ID" value="BAQ68806.1"/>
    <property type="molecule type" value="Genomic_DNA"/>
</dbReference>
<organism evidence="8 9">
    <name type="scientific">Rhodovulum sulfidophilum</name>
    <name type="common">Rhodobacter sulfidophilus</name>
    <dbReference type="NCBI Taxonomy" id="35806"/>
    <lineage>
        <taxon>Bacteria</taxon>
        <taxon>Pseudomonadati</taxon>
        <taxon>Pseudomonadota</taxon>
        <taxon>Alphaproteobacteria</taxon>
        <taxon>Rhodobacterales</taxon>
        <taxon>Paracoccaceae</taxon>
        <taxon>Rhodovulum</taxon>
    </lineage>
</organism>
<accession>A0A0D6B1C6</accession>
<evidence type="ECO:0000313" key="9">
    <source>
        <dbReference type="Proteomes" id="UP000064912"/>
    </source>
</evidence>
<keyword evidence="2 7" id="KW-0489">Methyltransferase</keyword>
<dbReference type="AlphaFoldDB" id="A0A0D6B1C6"/>
<evidence type="ECO:0000256" key="7">
    <source>
        <dbReference type="PROSITE-ProRule" id="PRU01016"/>
    </source>
</evidence>
<dbReference type="Proteomes" id="UP000064912">
    <property type="component" value="Chromosome"/>
</dbReference>
<evidence type="ECO:0000256" key="4">
    <source>
        <dbReference type="ARBA" id="ARBA00022691"/>
    </source>
</evidence>
<dbReference type="Gene3D" id="3.40.50.150">
    <property type="entry name" value="Vaccinia Virus protein VP39"/>
    <property type="match status" value="1"/>
</dbReference>